<feature type="transmembrane region" description="Helical" evidence="1">
    <location>
        <begin position="15"/>
        <end position="34"/>
    </location>
</feature>
<reference evidence="3" key="1">
    <citation type="submission" date="2017-05" db="EMBL/GenBank/DDBJ databases">
        <authorList>
            <person name="Barney B.M."/>
        </authorList>
    </citation>
    <scope>NUCLEOTIDE SEQUENCE [LARGE SCALE GENOMIC DNA]</scope>
    <source>
        <strain evidence="3">PSBB022</strain>
    </source>
</reference>
<dbReference type="InterPro" id="IPR011990">
    <property type="entry name" value="TPR-like_helical_dom_sf"/>
</dbReference>
<accession>A0A266Q8S5</accession>
<dbReference type="RefSeq" id="WP_094983609.1">
    <property type="nucleotide sequence ID" value="NZ_NHNI01000001.1"/>
</dbReference>
<dbReference type="Gene3D" id="1.20.58.2200">
    <property type="match status" value="1"/>
</dbReference>
<dbReference type="AlphaFoldDB" id="A0A266Q8S5"/>
<keyword evidence="1" id="KW-1133">Transmembrane helix</keyword>
<protein>
    <recommendedName>
        <fullName evidence="4">Pilus assembly protein FimV</fullName>
    </recommendedName>
</protein>
<dbReference type="Gene3D" id="1.25.40.10">
    <property type="entry name" value="Tetratricopeptide repeat domain"/>
    <property type="match status" value="1"/>
</dbReference>
<dbReference type="Proteomes" id="UP000216101">
    <property type="component" value="Unassembled WGS sequence"/>
</dbReference>
<evidence type="ECO:0000256" key="1">
    <source>
        <dbReference type="SAM" id="Phobius"/>
    </source>
</evidence>
<evidence type="ECO:0000313" key="3">
    <source>
        <dbReference type="Proteomes" id="UP000216101"/>
    </source>
</evidence>
<sequence length="638" mass="68950">MPEPGIVDSLKENPLWLALAALGVFGAGAAAYAYRRRKQAEEEQIEEDDVFALDDSVGEPEDLTLQNEDGIGELADTSSLFEEEAETTAVAETGDVVGEADIYIAYGKLDQAEEMLLNALEKDPQSADIRMKLLEVYAQQQNAPAFDKHYSVLLPIAGAALLSRASELRETISGAGDFAGTATDTVGAGDDFNTDFSLDNLELDGLDLDDLHVPSGSEQNVATESLAEDEFNFDFDLDLDDDEATIASLEPAETAGTANEVSAFDFDLTEDETNLQTESDDASELSLALDQLSSTTADAPVESKALDIDEDFSFDFEDDLNLADSLPETEAPESLEVVADDFNLDMNVDDVDLAALDHEMESLDVDFDDEPAIADFAAAEIAKDEAAPGVDLDDDVFPLHTDADFGLMAEDLGSTKLVLTDDLDKGDDVRFDAGLLDTTEPELSTEISGASIDLDDAEFELPESSLDFDSLNEELAALDEQSFTSEPHAGSEEVIDLELHDEIPSALNNLDDLQAFAETLEDPQSSQSTPEFEQPLGEDQDEDLFAEALSDFNTESDELNIDAYSSDESTLADLSDEEMDSELDFLADADEAATKLDLARAYIDMGDTEGAKDILSEVVNEGSEEQRNEANELLGRIV</sequence>
<comment type="caution">
    <text evidence="2">The sequence shown here is derived from an EMBL/GenBank/DDBJ whole genome shotgun (WGS) entry which is preliminary data.</text>
</comment>
<keyword evidence="1" id="KW-0472">Membrane</keyword>
<dbReference type="InterPro" id="IPR038440">
    <property type="entry name" value="FimV_C_sf"/>
</dbReference>
<keyword evidence="3" id="KW-1185">Reference proteome</keyword>
<proteinExistence type="predicted"/>
<dbReference type="InterPro" id="IPR020011">
    <property type="entry name" value="FimV_C"/>
</dbReference>
<name>A0A266Q8S5_9GAMM</name>
<gene>
    <name evidence="2" type="ORF">CBP51_01610</name>
</gene>
<keyword evidence="1" id="KW-0812">Transmembrane</keyword>
<dbReference type="EMBL" id="NHNI01000001">
    <property type="protein sequence ID" value="OZY85771.1"/>
    <property type="molecule type" value="Genomic_DNA"/>
</dbReference>
<evidence type="ECO:0000313" key="2">
    <source>
        <dbReference type="EMBL" id="OZY85771.1"/>
    </source>
</evidence>
<evidence type="ECO:0008006" key="4">
    <source>
        <dbReference type="Google" id="ProtNLM"/>
    </source>
</evidence>
<dbReference type="NCBIfam" id="TIGR03504">
    <property type="entry name" value="FimV_Cterm"/>
    <property type="match status" value="1"/>
</dbReference>
<organism evidence="2 3">
    <name type="scientific">Cellvibrio mixtus</name>
    <dbReference type="NCBI Taxonomy" id="39650"/>
    <lineage>
        <taxon>Bacteria</taxon>
        <taxon>Pseudomonadati</taxon>
        <taxon>Pseudomonadota</taxon>
        <taxon>Gammaproteobacteria</taxon>
        <taxon>Cellvibrionales</taxon>
        <taxon>Cellvibrionaceae</taxon>
        <taxon>Cellvibrio</taxon>
    </lineage>
</organism>